<feature type="transmembrane region" description="Helical" evidence="5">
    <location>
        <begin position="199"/>
        <end position="219"/>
    </location>
</feature>
<keyword evidence="4 5" id="KW-0472">Membrane</keyword>
<feature type="transmembrane region" description="Helical" evidence="5">
    <location>
        <begin position="61"/>
        <end position="79"/>
    </location>
</feature>
<dbReference type="GO" id="GO:0016020">
    <property type="term" value="C:membrane"/>
    <property type="evidence" value="ECO:0007669"/>
    <property type="project" value="UniProtKB-SubCell"/>
</dbReference>
<accession>A0A1H3WVU9</accession>
<keyword evidence="3 5" id="KW-1133">Transmembrane helix</keyword>
<dbReference type="Proteomes" id="UP000199041">
    <property type="component" value="Unassembled WGS sequence"/>
</dbReference>
<dbReference type="Gene3D" id="1.20.1540.10">
    <property type="entry name" value="Rhomboid-like"/>
    <property type="match status" value="1"/>
</dbReference>
<dbReference type="RefSeq" id="WP_091394366.1">
    <property type="nucleotide sequence ID" value="NZ_FNQY01000004.1"/>
</dbReference>
<evidence type="ECO:0000259" key="6">
    <source>
        <dbReference type="Pfam" id="PF01694"/>
    </source>
</evidence>
<evidence type="ECO:0000313" key="8">
    <source>
        <dbReference type="EMBL" id="SDZ91100.1"/>
    </source>
</evidence>
<dbReference type="GO" id="GO:0006508">
    <property type="term" value="P:proteolysis"/>
    <property type="evidence" value="ECO:0007669"/>
    <property type="project" value="UniProtKB-KW"/>
</dbReference>
<evidence type="ECO:0000256" key="5">
    <source>
        <dbReference type="SAM" id="Phobius"/>
    </source>
</evidence>
<feature type="domain" description="Peptidase S54 rhomboid" evidence="6">
    <location>
        <begin position="77"/>
        <end position="220"/>
    </location>
</feature>
<keyword evidence="2 5" id="KW-0812">Transmembrane</keyword>
<evidence type="ECO:0000313" key="9">
    <source>
        <dbReference type="Proteomes" id="UP000199041"/>
    </source>
</evidence>
<dbReference type="SUPFAM" id="SSF144091">
    <property type="entry name" value="Rhomboid-like"/>
    <property type="match status" value="1"/>
</dbReference>
<dbReference type="STRING" id="551991.SAMN05192529_10427"/>
<dbReference type="AlphaFoldDB" id="A0A1H3WVU9"/>
<evidence type="ECO:0000259" key="7">
    <source>
        <dbReference type="Pfam" id="PF20216"/>
    </source>
</evidence>
<protein>
    <submittedName>
        <fullName evidence="8">Membrane associated serine protease, rhomboid family</fullName>
    </submittedName>
</protein>
<proteinExistence type="predicted"/>
<comment type="subcellular location">
    <subcellularLocation>
        <location evidence="1">Membrane</location>
        <topology evidence="1">Multi-pass membrane protein</topology>
    </subcellularLocation>
</comment>
<keyword evidence="8" id="KW-0645">Protease</keyword>
<evidence type="ECO:0000256" key="2">
    <source>
        <dbReference type="ARBA" id="ARBA00022692"/>
    </source>
</evidence>
<dbReference type="EMBL" id="FNQY01000004">
    <property type="protein sequence ID" value="SDZ91100.1"/>
    <property type="molecule type" value="Genomic_DNA"/>
</dbReference>
<organism evidence="8 9">
    <name type="scientific">Arachidicoccus rhizosphaerae</name>
    <dbReference type="NCBI Taxonomy" id="551991"/>
    <lineage>
        <taxon>Bacteria</taxon>
        <taxon>Pseudomonadati</taxon>
        <taxon>Bacteroidota</taxon>
        <taxon>Chitinophagia</taxon>
        <taxon>Chitinophagales</taxon>
        <taxon>Chitinophagaceae</taxon>
        <taxon>Arachidicoccus</taxon>
    </lineage>
</organism>
<feature type="transmembrane region" description="Helical" evidence="5">
    <location>
        <begin position="91"/>
        <end position="108"/>
    </location>
</feature>
<keyword evidence="9" id="KW-1185">Reference proteome</keyword>
<dbReference type="GO" id="GO:0004252">
    <property type="term" value="F:serine-type endopeptidase activity"/>
    <property type="evidence" value="ECO:0007669"/>
    <property type="project" value="InterPro"/>
</dbReference>
<dbReference type="Pfam" id="PF20216">
    <property type="entry name" value="DUF6576"/>
    <property type="match status" value="1"/>
</dbReference>
<evidence type="ECO:0000256" key="1">
    <source>
        <dbReference type="ARBA" id="ARBA00004141"/>
    </source>
</evidence>
<evidence type="ECO:0000256" key="4">
    <source>
        <dbReference type="ARBA" id="ARBA00023136"/>
    </source>
</evidence>
<evidence type="ECO:0000256" key="3">
    <source>
        <dbReference type="ARBA" id="ARBA00022989"/>
    </source>
</evidence>
<feature type="transmembrane region" description="Helical" evidence="5">
    <location>
        <begin position="145"/>
        <end position="165"/>
    </location>
</feature>
<dbReference type="InterPro" id="IPR022764">
    <property type="entry name" value="Peptidase_S54_rhomboid_dom"/>
</dbReference>
<dbReference type="InterPro" id="IPR046483">
    <property type="entry name" value="DUF6576"/>
</dbReference>
<keyword evidence="8" id="KW-0378">Hydrolase</keyword>
<feature type="domain" description="DUF6576" evidence="7">
    <location>
        <begin position="275"/>
        <end position="308"/>
    </location>
</feature>
<feature type="transmembrane region" description="Helical" evidence="5">
    <location>
        <begin position="20"/>
        <end position="41"/>
    </location>
</feature>
<dbReference type="Pfam" id="PF01694">
    <property type="entry name" value="Rhomboid"/>
    <property type="match status" value="1"/>
</dbReference>
<feature type="transmembrane region" description="Helical" evidence="5">
    <location>
        <begin position="172"/>
        <end position="193"/>
    </location>
</feature>
<dbReference type="InterPro" id="IPR035952">
    <property type="entry name" value="Rhomboid-like_sf"/>
</dbReference>
<gene>
    <name evidence="8" type="ORF">SAMN05192529_10427</name>
</gene>
<feature type="transmembrane region" description="Helical" evidence="5">
    <location>
        <begin position="120"/>
        <end position="139"/>
    </location>
</feature>
<reference evidence="8 9" key="1">
    <citation type="submission" date="2016-10" db="EMBL/GenBank/DDBJ databases">
        <authorList>
            <person name="de Groot N.N."/>
        </authorList>
    </citation>
    <scope>NUCLEOTIDE SEQUENCE [LARGE SCALE GENOMIC DNA]</scope>
    <source>
        <strain evidence="8 9">Vu-144</strain>
    </source>
</reference>
<sequence>MNSTLTPKNRISLGSTGNALVLLLMTNAIFFVLLVFFKIFYFMTATSNVAADNVALFHKEIFDYFALPASGAAFVHRPWTIISYMFSHESLLALLSNLLWLAAFGFILQSLAANRKMIPLYLYGGIFGGLVFLITSIALPQGTHMAQLAGATTALICVAAGTTAYGPKYKIFPMLSGGIPLWVLFVLFMAITLSSSVEAGMPLVLAYIGSALLGFFIMWSYDKKGRDYCEWMYHLVYRIDDIFNPEKKARHKREKGPQLFYKAKGQPFKKTELITQERIDELLDKIKLKGYKSLSKEEKEYLERASQK</sequence>
<name>A0A1H3WVU9_9BACT</name>
<dbReference type="OrthoDB" id="680602at2"/>